<dbReference type="Proteomes" id="UP000605361">
    <property type="component" value="Unassembled WGS sequence"/>
</dbReference>
<evidence type="ECO:0000313" key="2">
    <source>
        <dbReference type="Proteomes" id="UP000605361"/>
    </source>
</evidence>
<dbReference type="EMBL" id="JADOGI010000024">
    <property type="protein sequence ID" value="MBF8186242.1"/>
    <property type="molecule type" value="Genomic_DNA"/>
</dbReference>
<protein>
    <submittedName>
        <fullName evidence="1">Alpha/beta hydrolase</fullName>
    </submittedName>
</protein>
<dbReference type="GO" id="GO:0016787">
    <property type="term" value="F:hydrolase activity"/>
    <property type="evidence" value="ECO:0007669"/>
    <property type="project" value="UniProtKB-KW"/>
</dbReference>
<evidence type="ECO:0000313" key="1">
    <source>
        <dbReference type="EMBL" id="MBF8186242.1"/>
    </source>
</evidence>
<gene>
    <name evidence="1" type="ORF">ITP53_10885</name>
</gene>
<keyword evidence="1" id="KW-0378">Hydrolase</keyword>
<feature type="non-terminal residue" evidence="1">
    <location>
        <position position="1"/>
    </location>
</feature>
<accession>A0A931ABE2</accession>
<dbReference type="AlphaFoldDB" id="A0A931ABE2"/>
<reference evidence="1" key="1">
    <citation type="submission" date="2020-11" db="EMBL/GenBank/DDBJ databases">
        <title>Whole-genome analyses of Nonomuraea sp. K274.</title>
        <authorList>
            <person name="Veyisoglu A."/>
        </authorList>
    </citation>
    <scope>NUCLEOTIDE SEQUENCE</scope>
    <source>
        <strain evidence="1">K274</strain>
    </source>
</reference>
<comment type="caution">
    <text evidence="1">The sequence shown here is derived from an EMBL/GenBank/DDBJ whole genome shotgun (WGS) entry which is preliminary data.</text>
</comment>
<organism evidence="1 2">
    <name type="scientific">Nonomuraea cypriaca</name>
    <dbReference type="NCBI Taxonomy" id="1187855"/>
    <lineage>
        <taxon>Bacteria</taxon>
        <taxon>Bacillati</taxon>
        <taxon>Actinomycetota</taxon>
        <taxon>Actinomycetes</taxon>
        <taxon>Streptosporangiales</taxon>
        <taxon>Streptosporangiaceae</taxon>
        <taxon>Nonomuraea</taxon>
    </lineage>
</organism>
<sequence>EQAWSAGQREWLALSGRSKLTTATNSEHYIYLDQPDVAVQAIERVTAQATRQANEG</sequence>
<keyword evidence="2" id="KW-1185">Reference proteome</keyword>
<proteinExistence type="predicted"/>
<name>A0A931ABE2_9ACTN</name>